<keyword evidence="8" id="KW-1185">Reference proteome</keyword>
<dbReference type="Pfam" id="PF01740">
    <property type="entry name" value="STAS"/>
    <property type="match status" value="1"/>
</dbReference>
<reference evidence="7" key="1">
    <citation type="submission" date="2021-01" db="EMBL/GenBank/DDBJ databases">
        <authorList>
            <person name="Li R."/>
            <person name="Bekaert M."/>
        </authorList>
    </citation>
    <scope>NUCLEOTIDE SEQUENCE</scope>
    <source>
        <strain evidence="7">Farmed</strain>
    </source>
</reference>
<evidence type="ECO:0000313" key="7">
    <source>
        <dbReference type="EMBL" id="CAE1166070.1"/>
    </source>
</evidence>
<dbReference type="GO" id="GO:0016020">
    <property type="term" value="C:membrane"/>
    <property type="evidence" value="ECO:0007669"/>
    <property type="project" value="UniProtKB-SubCell"/>
</dbReference>
<organism evidence="7 8">
    <name type="scientific">Acanthosepion pharaonis</name>
    <name type="common">Pharaoh cuttlefish</name>
    <name type="synonym">Sepia pharaonis</name>
    <dbReference type="NCBI Taxonomy" id="158019"/>
    <lineage>
        <taxon>Eukaryota</taxon>
        <taxon>Metazoa</taxon>
        <taxon>Spiralia</taxon>
        <taxon>Lophotrochozoa</taxon>
        <taxon>Mollusca</taxon>
        <taxon>Cephalopoda</taxon>
        <taxon>Coleoidea</taxon>
        <taxon>Decapodiformes</taxon>
        <taxon>Sepiida</taxon>
        <taxon>Sepiina</taxon>
        <taxon>Sepiidae</taxon>
        <taxon>Acanthosepion</taxon>
    </lineage>
</organism>
<dbReference type="InterPro" id="IPR011547">
    <property type="entry name" value="SLC26A/SulP_dom"/>
</dbReference>
<evidence type="ECO:0000259" key="6">
    <source>
        <dbReference type="PROSITE" id="PS50801"/>
    </source>
</evidence>
<keyword evidence="4 5" id="KW-0472">Membrane</keyword>
<dbReference type="CDD" id="cd07042">
    <property type="entry name" value="STAS_SulP_like_sulfate_transporter"/>
    <property type="match status" value="1"/>
</dbReference>
<comment type="subcellular location">
    <subcellularLocation>
        <location evidence="1">Membrane</location>
        <topology evidence="1">Multi-pass membrane protein</topology>
    </subcellularLocation>
</comment>
<keyword evidence="3 5" id="KW-1133">Transmembrane helix</keyword>
<feature type="domain" description="STAS" evidence="6">
    <location>
        <begin position="495"/>
        <end position="593"/>
    </location>
</feature>
<name>A0A812B0R7_ACAPH</name>
<dbReference type="AlphaFoldDB" id="A0A812B0R7"/>
<feature type="transmembrane region" description="Helical" evidence="5">
    <location>
        <begin position="249"/>
        <end position="276"/>
    </location>
</feature>
<dbReference type="InterPro" id="IPR001902">
    <property type="entry name" value="SLC26A/SulP_fam"/>
</dbReference>
<dbReference type="InterPro" id="IPR036513">
    <property type="entry name" value="STAS_dom_sf"/>
</dbReference>
<feature type="transmembrane region" description="Helical" evidence="5">
    <location>
        <begin position="57"/>
        <end position="75"/>
    </location>
</feature>
<gene>
    <name evidence="7" type="ORF">SPHA_8690</name>
</gene>
<feature type="transmembrane region" description="Helical" evidence="5">
    <location>
        <begin position="162"/>
        <end position="179"/>
    </location>
</feature>
<dbReference type="SUPFAM" id="SSF52091">
    <property type="entry name" value="SpoIIaa-like"/>
    <property type="match status" value="1"/>
</dbReference>
<sequence>MTEEESERLLPISNPATEANVQSRLFQKYKIKSYLIKKFPIIQWLPNYRWQYFQCDMIAGITVAMTVIPQGLAYAKIAGLLPQYGLYSAFMGCFVYSIFGTAKDITLGPTAIMSLMTASFGSSPIQNDPTYALILTFIGGFVQLLMGLFNLGFLIRFISAPVLSAFTTAAAITIGFTQVKNILGLKNIPKHFLECVYYTFAKLGETNVWDLILGIFCIIVLHMIKKLRTINWDDEGESITLSQKIARKFLWILGTAANSVVVIGAAGIAAAIISVYPDKAMFTLTGEIQSGLPPFKIPKFIISHGNITQSTAEIFSNIGPGFFIIPFIGIIETIAIGKSFARKNCYKLDATQEFVALGVANIFSSFVSSYPIAGSFSRTAVNSQSSVKTPAGGIITGTVVIIALILLTPAFKYIPNAALAAIIMSAVLQMVDFKIIQRLWNIQKVDFFIYILTLIGSFALGVEYGILIGIGLSLFPLLYPLSQPDIQIQDSSIPVIWLELGLQFPASEYFEDRIIDLLNTSGRPQAVIIDCKNVFRLDYTAVKTIEKIITHLEHHNISLVLTGLKANEKNKLTEASISPLQFSSSVESAIEQISKE</sequence>
<feature type="transmembrane region" description="Helical" evidence="5">
    <location>
        <begin position="131"/>
        <end position="155"/>
    </location>
</feature>
<evidence type="ECO:0000256" key="2">
    <source>
        <dbReference type="ARBA" id="ARBA00022692"/>
    </source>
</evidence>
<evidence type="ECO:0000313" key="8">
    <source>
        <dbReference type="Proteomes" id="UP000597762"/>
    </source>
</evidence>
<dbReference type="PROSITE" id="PS50801">
    <property type="entry name" value="STAS"/>
    <property type="match status" value="1"/>
</dbReference>
<dbReference type="InterPro" id="IPR002645">
    <property type="entry name" value="STAS_dom"/>
</dbReference>
<feature type="transmembrane region" description="Helical" evidence="5">
    <location>
        <begin position="391"/>
        <end position="411"/>
    </location>
</feature>
<evidence type="ECO:0000256" key="3">
    <source>
        <dbReference type="ARBA" id="ARBA00022989"/>
    </source>
</evidence>
<dbReference type="Proteomes" id="UP000597762">
    <property type="component" value="Unassembled WGS sequence"/>
</dbReference>
<accession>A0A812B0R7</accession>
<feature type="transmembrane region" description="Helical" evidence="5">
    <location>
        <begin position="207"/>
        <end position="224"/>
    </location>
</feature>
<dbReference type="PANTHER" id="PTHR11814">
    <property type="entry name" value="SULFATE TRANSPORTER"/>
    <property type="match status" value="1"/>
</dbReference>
<dbReference type="OrthoDB" id="288203at2759"/>
<feature type="transmembrane region" description="Helical" evidence="5">
    <location>
        <begin position="447"/>
        <end position="479"/>
    </location>
</feature>
<evidence type="ECO:0000256" key="4">
    <source>
        <dbReference type="ARBA" id="ARBA00023136"/>
    </source>
</evidence>
<evidence type="ECO:0000256" key="5">
    <source>
        <dbReference type="SAM" id="Phobius"/>
    </source>
</evidence>
<feature type="transmembrane region" description="Helical" evidence="5">
    <location>
        <begin position="318"/>
        <end position="337"/>
    </location>
</feature>
<evidence type="ECO:0000256" key="1">
    <source>
        <dbReference type="ARBA" id="ARBA00004141"/>
    </source>
</evidence>
<comment type="caution">
    <text evidence="7">The sequence shown here is derived from an EMBL/GenBank/DDBJ whole genome shotgun (WGS) entry which is preliminary data.</text>
</comment>
<dbReference type="NCBIfam" id="TIGR00815">
    <property type="entry name" value="sulP"/>
    <property type="match status" value="1"/>
</dbReference>
<dbReference type="EMBL" id="CAHIKZ030000283">
    <property type="protein sequence ID" value="CAE1166070.1"/>
    <property type="molecule type" value="Genomic_DNA"/>
</dbReference>
<dbReference type="GO" id="GO:0055085">
    <property type="term" value="P:transmembrane transport"/>
    <property type="evidence" value="ECO:0007669"/>
    <property type="project" value="InterPro"/>
</dbReference>
<dbReference type="Gene3D" id="3.30.750.24">
    <property type="entry name" value="STAS domain"/>
    <property type="match status" value="1"/>
</dbReference>
<protein>
    <submittedName>
        <fullName evidence="7">SLC26A11</fullName>
    </submittedName>
</protein>
<proteinExistence type="predicted"/>
<keyword evidence="2 5" id="KW-0812">Transmembrane</keyword>
<dbReference type="Pfam" id="PF00916">
    <property type="entry name" value="Sulfate_transp"/>
    <property type="match status" value="1"/>
</dbReference>